<proteinExistence type="predicted"/>
<accession>A0A2P2CJ89</accession>
<feature type="compositionally biased region" description="Basic and acidic residues" evidence="1">
    <location>
        <begin position="151"/>
        <end position="160"/>
    </location>
</feature>
<organism evidence="2">
    <name type="scientific">metagenome</name>
    <dbReference type="NCBI Taxonomy" id="256318"/>
    <lineage>
        <taxon>unclassified sequences</taxon>
        <taxon>metagenomes</taxon>
    </lineage>
</organism>
<sequence>MGSHQRGGCDGRRIGQRRPVGSCRRDEERQGREAPHPDAEAEGHQQDVEGDDARPPHAGRRPAAQEQQPQHHLAGGECQEPGVGLGHDQVAPRGGDEGPEGAVGERQVRLRVCRDDAGVEAAHDEEEAAEDVTRGRRAARALDGRGQARAALDRGAHEATRLPASSLHARGAGRQGRGAAAAGTKVLRPLTVRVRGDAWRDSRDGVGAVRQSYYRRGCAFAGCTGDAWKGHPAPRPYPQWAQEP</sequence>
<gene>
    <name evidence="2" type="ORF">NOCA150317</name>
</gene>
<protein>
    <submittedName>
        <fullName evidence="2">Uncharacterized protein</fullName>
    </submittedName>
</protein>
<feature type="region of interest" description="Disordered" evidence="1">
    <location>
        <begin position="1"/>
        <end position="160"/>
    </location>
</feature>
<dbReference type="AlphaFoldDB" id="A0A2P2CJ89"/>
<feature type="region of interest" description="Disordered" evidence="1">
    <location>
        <begin position="225"/>
        <end position="244"/>
    </location>
</feature>
<evidence type="ECO:0000313" key="2">
    <source>
        <dbReference type="EMBL" id="CUR62017.1"/>
    </source>
</evidence>
<evidence type="ECO:0000256" key="1">
    <source>
        <dbReference type="SAM" id="MobiDB-lite"/>
    </source>
</evidence>
<feature type="compositionally biased region" description="Basic and acidic residues" evidence="1">
    <location>
        <begin position="23"/>
        <end position="55"/>
    </location>
</feature>
<feature type="compositionally biased region" description="Basic and acidic residues" evidence="1">
    <location>
        <begin position="106"/>
        <end position="117"/>
    </location>
</feature>
<name>A0A2P2CJ89_9ZZZZ</name>
<dbReference type="EMBL" id="CZKB01000025">
    <property type="protein sequence ID" value="CUR62017.1"/>
    <property type="molecule type" value="Genomic_DNA"/>
</dbReference>
<reference evidence="2" key="1">
    <citation type="submission" date="2015-08" db="EMBL/GenBank/DDBJ databases">
        <authorList>
            <person name="Babu N.S."/>
            <person name="Beckwith C.J."/>
            <person name="Beseler K.G."/>
            <person name="Brison A."/>
            <person name="Carone J.V."/>
            <person name="Caskin T.P."/>
            <person name="Diamond M."/>
            <person name="Durham M.E."/>
            <person name="Foxe J.M."/>
            <person name="Go M."/>
            <person name="Henderson B.A."/>
            <person name="Jones I.B."/>
            <person name="McGettigan J.A."/>
            <person name="Micheletti S.J."/>
            <person name="Nasrallah M.E."/>
            <person name="Ortiz D."/>
            <person name="Piller C.R."/>
            <person name="Privatt S.R."/>
            <person name="Schneider S.L."/>
            <person name="Sharp S."/>
            <person name="Smith T.C."/>
            <person name="Stanton J.D."/>
            <person name="Ullery H.E."/>
            <person name="Wilson R.J."/>
            <person name="Serrano M.G."/>
            <person name="Buck G."/>
            <person name="Lee V."/>
            <person name="Wang Y."/>
            <person name="Carvalho R."/>
            <person name="Voegtly L."/>
            <person name="Shi R."/>
            <person name="Duckworth R."/>
            <person name="Johnson A."/>
            <person name="Loviza R."/>
            <person name="Walstead R."/>
            <person name="Shah Z."/>
            <person name="Kiflezghi M."/>
            <person name="Wade K."/>
            <person name="Ball S.L."/>
            <person name="Bradley K.W."/>
            <person name="Asai D.J."/>
            <person name="Bowman C.A."/>
            <person name="Russell D.A."/>
            <person name="Pope W.H."/>
            <person name="Jacobs-Sera D."/>
            <person name="Hendrix R.W."/>
            <person name="Hatfull G.F."/>
        </authorList>
    </citation>
    <scope>NUCLEOTIDE SEQUENCE</scope>
</reference>